<sequence length="257" mass="30534">MEERMKLLFLIKIATFIFLSWKSNFTSDLSKFKKYIDENCNVIRKLDVRTYRLLTNYKQDNNSCNKVLKETTLYNVENEEKYIYNNEKGDKGKKRKLYGCSLSNEGNHKLDVKNKYCIFETKKYSYLEKKIFKELDYENFLKNNHVISDKFYKRIMLKKCGLRIAIPLLLFLILSISLILDLFVGYGFVNMLRNLLKNLVDENYYNTIAQNFYNAVGPLANFFKAFFVSQLYQELFIITKKLKNLKKLNSGRDKVNG</sequence>
<feature type="transmembrane region" description="Helical" evidence="1">
    <location>
        <begin position="164"/>
        <end position="189"/>
    </location>
</feature>
<keyword evidence="1" id="KW-1133">Transmembrane helix</keyword>
<keyword evidence="1" id="KW-0812">Transmembrane</keyword>
<dbReference type="InterPro" id="IPR022139">
    <property type="entry name" value="Fam-L/Fam-M-like_plasmodium"/>
</dbReference>
<keyword evidence="2" id="KW-0732">Signal</keyword>
<dbReference type="EMBL" id="FLQW01007138">
    <property type="protein sequence ID" value="SBT01571.1"/>
    <property type="molecule type" value="Genomic_DNA"/>
</dbReference>
<gene>
    <name evidence="3" type="ORF">PMALA_082390</name>
</gene>
<evidence type="ECO:0000256" key="1">
    <source>
        <dbReference type="SAM" id="Phobius"/>
    </source>
</evidence>
<dbReference type="VEuPathDB" id="PlasmoDB:PmUG01_05044800"/>
<dbReference type="Pfam" id="PF12420">
    <property type="entry name" value="DUF3671"/>
    <property type="match status" value="1"/>
</dbReference>
<evidence type="ECO:0000313" key="4">
    <source>
        <dbReference type="Proteomes" id="UP000078597"/>
    </source>
</evidence>
<accession>A0A1A8XAB8</accession>
<feature type="chain" id="PRO_5008381326" description="Fam-l protein" evidence="2">
    <location>
        <begin position="23"/>
        <end position="257"/>
    </location>
</feature>
<evidence type="ECO:0000313" key="3">
    <source>
        <dbReference type="EMBL" id="SBT01571.1"/>
    </source>
</evidence>
<organism evidence="3 4">
    <name type="scientific">Plasmodium malariae</name>
    <dbReference type="NCBI Taxonomy" id="5858"/>
    <lineage>
        <taxon>Eukaryota</taxon>
        <taxon>Sar</taxon>
        <taxon>Alveolata</taxon>
        <taxon>Apicomplexa</taxon>
        <taxon>Aconoidasida</taxon>
        <taxon>Haemosporida</taxon>
        <taxon>Plasmodiidae</taxon>
        <taxon>Plasmodium</taxon>
        <taxon>Plasmodium (Plasmodium)</taxon>
    </lineage>
</organism>
<proteinExistence type="predicted"/>
<protein>
    <recommendedName>
        <fullName evidence="5">Fam-l protein</fullName>
    </recommendedName>
</protein>
<dbReference type="AlphaFoldDB" id="A0A1A8XAB8"/>
<evidence type="ECO:0008006" key="5">
    <source>
        <dbReference type="Google" id="ProtNLM"/>
    </source>
</evidence>
<name>A0A1A8XAB8_PLAMA</name>
<evidence type="ECO:0000256" key="2">
    <source>
        <dbReference type="SAM" id="SignalP"/>
    </source>
</evidence>
<dbReference type="Proteomes" id="UP000078597">
    <property type="component" value="Unassembled WGS sequence"/>
</dbReference>
<keyword evidence="1" id="KW-0472">Membrane</keyword>
<reference evidence="4" key="1">
    <citation type="submission" date="2016-05" db="EMBL/GenBank/DDBJ databases">
        <authorList>
            <person name="Naeem Raeece"/>
        </authorList>
    </citation>
    <scope>NUCLEOTIDE SEQUENCE [LARGE SCALE GENOMIC DNA]</scope>
</reference>
<feature type="signal peptide" evidence="2">
    <location>
        <begin position="1"/>
        <end position="22"/>
    </location>
</feature>